<gene>
    <name evidence="2" type="ORF">BpHYR1_011476</name>
</gene>
<dbReference type="AlphaFoldDB" id="A0A3M7QFH6"/>
<evidence type="ECO:0000313" key="3">
    <source>
        <dbReference type="Proteomes" id="UP000276133"/>
    </source>
</evidence>
<name>A0A3M7QFH6_BRAPC</name>
<proteinExistence type="predicted"/>
<keyword evidence="1" id="KW-0732">Signal</keyword>
<feature type="chain" id="PRO_5018102606" description="Secreted protein" evidence="1">
    <location>
        <begin position="26"/>
        <end position="74"/>
    </location>
</feature>
<sequence length="74" mass="8592">MKLNWKDLLIFLPQVSVFCLTGSESQCSIHVLGSSNSERDFGIIIRNNFKWDDQIKHQKFILHSALHSNENSQF</sequence>
<comment type="caution">
    <text evidence="2">The sequence shown here is derived from an EMBL/GenBank/DDBJ whole genome shotgun (WGS) entry which is preliminary data.</text>
</comment>
<keyword evidence="3" id="KW-1185">Reference proteome</keyword>
<protein>
    <recommendedName>
        <fullName evidence="4">Secreted protein</fullName>
    </recommendedName>
</protein>
<evidence type="ECO:0000256" key="1">
    <source>
        <dbReference type="SAM" id="SignalP"/>
    </source>
</evidence>
<accession>A0A3M7QFH6</accession>
<evidence type="ECO:0000313" key="2">
    <source>
        <dbReference type="EMBL" id="RNA09791.1"/>
    </source>
</evidence>
<evidence type="ECO:0008006" key="4">
    <source>
        <dbReference type="Google" id="ProtNLM"/>
    </source>
</evidence>
<organism evidence="2 3">
    <name type="scientific">Brachionus plicatilis</name>
    <name type="common">Marine rotifer</name>
    <name type="synonym">Brachionus muelleri</name>
    <dbReference type="NCBI Taxonomy" id="10195"/>
    <lineage>
        <taxon>Eukaryota</taxon>
        <taxon>Metazoa</taxon>
        <taxon>Spiralia</taxon>
        <taxon>Gnathifera</taxon>
        <taxon>Rotifera</taxon>
        <taxon>Eurotatoria</taxon>
        <taxon>Monogononta</taxon>
        <taxon>Pseudotrocha</taxon>
        <taxon>Ploima</taxon>
        <taxon>Brachionidae</taxon>
        <taxon>Brachionus</taxon>
    </lineage>
</organism>
<reference evidence="2 3" key="1">
    <citation type="journal article" date="2018" name="Sci. Rep.">
        <title>Genomic signatures of local adaptation to the degree of environmental predictability in rotifers.</title>
        <authorList>
            <person name="Franch-Gras L."/>
            <person name="Hahn C."/>
            <person name="Garcia-Roger E.M."/>
            <person name="Carmona M.J."/>
            <person name="Serra M."/>
            <person name="Gomez A."/>
        </authorList>
    </citation>
    <scope>NUCLEOTIDE SEQUENCE [LARGE SCALE GENOMIC DNA]</scope>
    <source>
        <strain evidence="2">HYR1</strain>
    </source>
</reference>
<dbReference type="EMBL" id="REGN01006372">
    <property type="protein sequence ID" value="RNA09791.1"/>
    <property type="molecule type" value="Genomic_DNA"/>
</dbReference>
<dbReference type="Proteomes" id="UP000276133">
    <property type="component" value="Unassembled WGS sequence"/>
</dbReference>
<feature type="signal peptide" evidence="1">
    <location>
        <begin position="1"/>
        <end position="25"/>
    </location>
</feature>